<accession>A0A7W6HG14</accession>
<dbReference type="Pfam" id="PF17912">
    <property type="entry name" value="OB_MalK"/>
    <property type="match status" value="1"/>
</dbReference>
<keyword evidence="7" id="KW-0762">Sugar transport</keyword>
<dbReference type="GO" id="GO:0005524">
    <property type="term" value="F:ATP binding"/>
    <property type="evidence" value="ECO:0007669"/>
    <property type="project" value="UniProtKB-KW"/>
</dbReference>
<dbReference type="InterPro" id="IPR015855">
    <property type="entry name" value="ABC_transpr_MalK-like"/>
</dbReference>
<dbReference type="InterPro" id="IPR008995">
    <property type="entry name" value="Mo/tungstate-bd_C_term_dom"/>
</dbReference>
<dbReference type="InterPro" id="IPR027417">
    <property type="entry name" value="P-loop_NTPase"/>
</dbReference>
<dbReference type="InterPro" id="IPR003439">
    <property type="entry name" value="ABC_transporter-like_ATP-bd"/>
</dbReference>
<dbReference type="PROSITE" id="PS50893">
    <property type="entry name" value="ABC_TRANSPORTER_2"/>
    <property type="match status" value="1"/>
</dbReference>
<dbReference type="EMBL" id="JACIEM010000004">
    <property type="protein sequence ID" value="MBB4004366.1"/>
    <property type="molecule type" value="Genomic_DNA"/>
</dbReference>
<evidence type="ECO:0000313" key="7">
    <source>
        <dbReference type="EMBL" id="MBB4004366.1"/>
    </source>
</evidence>
<feature type="domain" description="ABC transporter" evidence="6">
    <location>
        <begin position="13"/>
        <end position="243"/>
    </location>
</feature>
<evidence type="ECO:0000256" key="2">
    <source>
        <dbReference type="ARBA" id="ARBA00005417"/>
    </source>
</evidence>
<name>A0A7W6HG14_9HYPH</name>
<evidence type="ECO:0000256" key="5">
    <source>
        <dbReference type="ARBA" id="ARBA00022840"/>
    </source>
</evidence>
<dbReference type="PANTHER" id="PTHR43875:SF1">
    <property type="entry name" value="OSMOPROTECTIVE COMPOUNDS UPTAKE ATP-BINDING PROTEIN GGTA"/>
    <property type="match status" value="1"/>
</dbReference>
<sequence>MTPSTRFATEPSVSVRDLRISFGAHPVIDSLDLDIGRGEFLVLLGPSGCGKSTLLNAIAGLLDVADGEIWISGRNVTWAEPKDRGIGMVFQSYALYPRMSVRQNLSFGLRVAGLPKAEIGARVEKAAAMLQLEPLLERKPAELSGGQRQRVAIGRALVRKVEVFLFDEPLSNLDAKLRNELRIEIKKLHQQLGNTMVYVTHDQVEAMTLADRIAVMRGGVVQQIAPPQEIYRRPANRFVAGFIGSPAMNFSDGELVAAPGGGALSLKLEGETLDASLYDFALPPSAGQRVVLGVRPEHVAIGPVPPGHVAAGGRVEIVEPMGADTILWTRFAGQSFTIRTGGEQAVRVGEDIAFSFDLARASLFDATTQDRL</sequence>
<keyword evidence="8" id="KW-1185">Reference proteome</keyword>
<comment type="similarity">
    <text evidence="2">Belongs to the ABC transporter superfamily.</text>
</comment>
<keyword evidence="4" id="KW-0547">Nucleotide-binding</keyword>
<evidence type="ECO:0000256" key="3">
    <source>
        <dbReference type="ARBA" id="ARBA00022448"/>
    </source>
</evidence>
<dbReference type="InterPro" id="IPR012340">
    <property type="entry name" value="NA-bd_OB-fold"/>
</dbReference>
<gene>
    <name evidence="7" type="ORF">GGR03_003454</name>
</gene>
<dbReference type="RefSeq" id="WP_183209940.1">
    <property type="nucleotide sequence ID" value="NZ_JAAAMM010000004.1"/>
</dbReference>
<dbReference type="SUPFAM" id="SSF52540">
    <property type="entry name" value="P-loop containing nucleoside triphosphate hydrolases"/>
    <property type="match status" value="1"/>
</dbReference>
<dbReference type="AlphaFoldDB" id="A0A7W6HG14"/>
<reference evidence="7 8" key="1">
    <citation type="submission" date="2020-08" db="EMBL/GenBank/DDBJ databases">
        <title>Genomic Encyclopedia of Type Strains, Phase IV (KMG-IV): sequencing the most valuable type-strain genomes for metagenomic binning, comparative biology and taxonomic classification.</title>
        <authorList>
            <person name="Goeker M."/>
        </authorList>
    </citation>
    <scope>NUCLEOTIDE SEQUENCE [LARGE SCALE GENOMIC DNA]</scope>
    <source>
        <strain evidence="7 8">DSM 103570</strain>
    </source>
</reference>
<dbReference type="GO" id="GO:0055052">
    <property type="term" value="C:ATP-binding cassette (ABC) transporter complex, substrate-binding subunit-containing"/>
    <property type="evidence" value="ECO:0007669"/>
    <property type="project" value="TreeGrafter"/>
</dbReference>
<evidence type="ECO:0000256" key="1">
    <source>
        <dbReference type="ARBA" id="ARBA00004417"/>
    </source>
</evidence>
<dbReference type="Pfam" id="PF00005">
    <property type="entry name" value="ABC_tran"/>
    <property type="match status" value="1"/>
</dbReference>
<evidence type="ECO:0000313" key="8">
    <source>
        <dbReference type="Proteomes" id="UP000588647"/>
    </source>
</evidence>
<dbReference type="Gene3D" id="3.40.50.300">
    <property type="entry name" value="P-loop containing nucleotide triphosphate hydrolases"/>
    <property type="match status" value="1"/>
</dbReference>
<evidence type="ECO:0000256" key="4">
    <source>
        <dbReference type="ARBA" id="ARBA00022741"/>
    </source>
</evidence>
<dbReference type="SMART" id="SM00382">
    <property type="entry name" value="AAA"/>
    <property type="match status" value="1"/>
</dbReference>
<keyword evidence="3" id="KW-0813">Transport</keyword>
<organism evidence="7 8">
    <name type="scientific">Aurantimonas endophytica</name>
    <dbReference type="NCBI Taxonomy" id="1522175"/>
    <lineage>
        <taxon>Bacteria</taxon>
        <taxon>Pseudomonadati</taxon>
        <taxon>Pseudomonadota</taxon>
        <taxon>Alphaproteobacteria</taxon>
        <taxon>Hyphomicrobiales</taxon>
        <taxon>Aurantimonadaceae</taxon>
        <taxon>Aurantimonas</taxon>
    </lineage>
</organism>
<dbReference type="Proteomes" id="UP000588647">
    <property type="component" value="Unassembled WGS sequence"/>
</dbReference>
<dbReference type="InterPro" id="IPR017871">
    <property type="entry name" value="ABC_transporter-like_CS"/>
</dbReference>
<evidence type="ECO:0000259" key="6">
    <source>
        <dbReference type="PROSITE" id="PS50893"/>
    </source>
</evidence>
<protein>
    <submittedName>
        <fullName evidence="7">Multiple sugar transport system ATP-binding protein</fullName>
    </submittedName>
</protein>
<dbReference type="GO" id="GO:0016887">
    <property type="term" value="F:ATP hydrolysis activity"/>
    <property type="evidence" value="ECO:0007669"/>
    <property type="project" value="InterPro"/>
</dbReference>
<dbReference type="SUPFAM" id="SSF50331">
    <property type="entry name" value="MOP-like"/>
    <property type="match status" value="1"/>
</dbReference>
<dbReference type="PROSITE" id="PS00211">
    <property type="entry name" value="ABC_TRANSPORTER_1"/>
    <property type="match status" value="1"/>
</dbReference>
<comment type="caution">
    <text evidence="7">The sequence shown here is derived from an EMBL/GenBank/DDBJ whole genome shotgun (WGS) entry which is preliminary data.</text>
</comment>
<dbReference type="GO" id="GO:0140359">
    <property type="term" value="F:ABC-type transporter activity"/>
    <property type="evidence" value="ECO:0007669"/>
    <property type="project" value="InterPro"/>
</dbReference>
<keyword evidence="5 7" id="KW-0067">ATP-binding</keyword>
<comment type="subcellular location">
    <subcellularLocation>
        <location evidence="1">Cell inner membrane</location>
        <topology evidence="1">Peripheral membrane protein</topology>
    </subcellularLocation>
</comment>
<dbReference type="PANTHER" id="PTHR43875">
    <property type="entry name" value="MALTODEXTRIN IMPORT ATP-BINDING PROTEIN MSMX"/>
    <property type="match status" value="1"/>
</dbReference>
<dbReference type="Gene3D" id="2.40.50.140">
    <property type="entry name" value="Nucleic acid-binding proteins"/>
    <property type="match status" value="1"/>
</dbReference>
<dbReference type="GO" id="GO:0008643">
    <property type="term" value="P:carbohydrate transport"/>
    <property type="evidence" value="ECO:0007669"/>
    <property type="project" value="InterPro"/>
</dbReference>
<dbReference type="InterPro" id="IPR047641">
    <property type="entry name" value="ABC_transpr_MalK/UgpC-like"/>
</dbReference>
<proteinExistence type="inferred from homology"/>
<dbReference type="NCBIfam" id="NF008653">
    <property type="entry name" value="PRK11650.1"/>
    <property type="match status" value="1"/>
</dbReference>
<dbReference type="CDD" id="cd03301">
    <property type="entry name" value="ABC_MalK_N"/>
    <property type="match status" value="1"/>
</dbReference>
<dbReference type="InterPro" id="IPR003593">
    <property type="entry name" value="AAA+_ATPase"/>
</dbReference>
<dbReference type="InterPro" id="IPR040582">
    <property type="entry name" value="OB_MalK-like"/>
</dbReference>
<dbReference type="Gene3D" id="2.40.50.100">
    <property type="match status" value="1"/>
</dbReference>
<dbReference type="FunFam" id="3.40.50.300:FF:000042">
    <property type="entry name" value="Maltose/maltodextrin ABC transporter, ATP-binding protein"/>
    <property type="match status" value="1"/>
</dbReference>